<dbReference type="Proteomes" id="UP000051870">
    <property type="component" value="Unassembled WGS sequence"/>
</dbReference>
<reference evidence="3" key="1">
    <citation type="submission" date="2015-09" db="EMBL/GenBank/DDBJ databases">
        <authorList>
            <person name="Rodrigo-Torres Lidia"/>
            <person name="Arahal R.David."/>
        </authorList>
    </citation>
    <scope>NUCLEOTIDE SEQUENCE [LARGE SCALE GENOMIC DNA]</scope>
    <source>
        <strain evidence="3">CECT 7735</strain>
    </source>
</reference>
<dbReference type="Gene3D" id="3.40.50.360">
    <property type="match status" value="1"/>
</dbReference>
<feature type="domain" description="NADPH-dependent FMN reductase-like" evidence="1">
    <location>
        <begin position="6"/>
        <end position="145"/>
    </location>
</feature>
<proteinExistence type="predicted"/>
<dbReference type="GeneID" id="83882779"/>
<dbReference type="InterPro" id="IPR005025">
    <property type="entry name" value="FMN_Rdtase-like_dom"/>
</dbReference>
<organism evidence="2 3">
    <name type="scientific">Shimia thalassica</name>
    <dbReference type="NCBI Taxonomy" id="1715693"/>
    <lineage>
        <taxon>Bacteria</taxon>
        <taxon>Pseudomonadati</taxon>
        <taxon>Pseudomonadota</taxon>
        <taxon>Alphaproteobacteria</taxon>
        <taxon>Rhodobacterales</taxon>
        <taxon>Roseobacteraceae</taxon>
    </lineage>
</organism>
<evidence type="ECO:0000313" key="3">
    <source>
        <dbReference type="Proteomes" id="UP000051870"/>
    </source>
</evidence>
<gene>
    <name evidence="2" type="primary">azr</name>
    <name evidence="2" type="ORF">PH7735_03807</name>
</gene>
<dbReference type="PANTHER" id="PTHR30543:SF21">
    <property type="entry name" value="NAD(P)H-DEPENDENT FMN REDUCTASE LOT6"/>
    <property type="match status" value="1"/>
</dbReference>
<dbReference type="InterPro" id="IPR029039">
    <property type="entry name" value="Flavoprotein-like_sf"/>
</dbReference>
<sequence length="180" mass="19558">MTQYTLLGLSGSLRAKSANRKLLREAGRIFGDATYVEANLEIPLYHGDVEDAHGLPAEVQTLVDQIAQADAVLISTPEYNSGISGVLKNALDWISRAPVKPWADKPVAIMAAAAGRTGGARAHVMLRTCLAPFRPCIANGPEILIAECNSQFDENGRITERYAQNIDALMTTLRAEIQRR</sequence>
<protein>
    <submittedName>
        <fullName evidence="2">FMN-dependent NADPH-azoreductase</fullName>
        <ecNumber evidence="2">1.7.-.-</ecNumber>
    </submittedName>
</protein>
<dbReference type="RefSeq" id="WP_058312960.1">
    <property type="nucleotide sequence ID" value="NZ_CYTW01000006.1"/>
</dbReference>
<dbReference type="STRING" id="1715693.PH7735_03807"/>
<dbReference type="EC" id="1.7.-.-" evidence="2"/>
<dbReference type="GO" id="GO:0005829">
    <property type="term" value="C:cytosol"/>
    <property type="evidence" value="ECO:0007669"/>
    <property type="project" value="TreeGrafter"/>
</dbReference>
<name>A0A0P1IHI5_9RHOB</name>
<dbReference type="Pfam" id="PF03358">
    <property type="entry name" value="FMN_red"/>
    <property type="match status" value="1"/>
</dbReference>
<dbReference type="InterPro" id="IPR050712">
    <property type="entry name" value="NAD(P)H-dep_reductase"/>
</dbReference>
<dbReference type="SUPFAM" id="SSF52218">
    <property type="entry name" value="Flavoproteins"/>
    <property type="match status" value="1"/>
</dbReference>
<accession>A0A0P1IHI5</accession>
<keyword evidence="3" id="KW-1185">Reference proteome</keyword>
<dbReference type="GO" id="GO:0010181">
    <property type="term" value="F:FMN binding"/>
    <property type="evidence" value="ECO:0007669"/>
    <property type="project" value="TreeGrafter"/>
</dbReference>
<evidence type="ECO:0000259" key="1">
    <source>
        <dbReference type="Pfam" id="PF03358"/>
    </source>
</evidence>
<dbReference type="EMBL" id="CYTW01000006">
    <property type="protein sequence ID" value="CUK13443.1"/>
    <property type="molecule type" value="Genomic_DNA"/>
</dbReference>
<keyword evidence="2" id="KW-0560">Oxidoreductase</keyword>
<evidence type="ECO:0000313" key="2">
    <source>
        <dbReference type="EMBL" id="CUK13443.1"/>
    </source>
</evidence>
<dbReference type="PANTHER" id="PTHR30543">
    <property type="entry name" value="CHROMATE REDUCTASE"/>
    <property type="match status" value="1"/>
</dbReference>
<dbReference type="GO" id="GO:0016491">
    <property type="term" value="F:oxidoreductase activity"/>
    <property type="evidence" value="ECO:0007669"/>
    <property type="project" value="UniProtKB-KW"/>
</dbReference>
<dbReference type="AlphaFoldDB" id="A0A0P1IHI5"/>